<name>A0A814EWX1_9BILA</name>
<dbReference type="EMBL" id="CAJNOT010000418">
    <property type="protein sequence ID" value="CAF0975113.1"/>
    <property type="molecule type" value="Genomic_DNA"/>
</dbReference>
<evidence type="ECO:0000313" key="3">
    <source>
        <dbReference type="Proteomes" id="UP000663864"/>
    </source>
</evidence>
<evidence type="ECO:0000313" key="2">
    <source>
        <dbReference type="EMBL" id="CAF3614496.1"/>
    </source>
</evidence>
<accession>A0A814EWX1</accession>
<sequence>MLSTSSSNNNDNDSNIVNLLYHLCKENKIEQVRSILPCIGNINIINKIQNSTTGNPEDQIIRQQIETIEAYCKEAIDKQDYLTYFIKAYTLTN</sequence>
<dbReference type="Proteomes" id="UP000663836">
    <property type="component" value="Unassembled WGS sequence"/>
</dbReference>
<organism evidence="1 3">
    <name type="scientific">Rotaria sordida</name>
    <dbReference type="NCBI Taxonomy" id="392033"/>
    <lineage>
        <taxon>Eukaryota</taxon>
        <taxon>Metazoa</taxon>
        <taxon>Spiralia</taxon>
        <taxon>Gnathifera</taxon>
        <taxon>Rotifera</taxon>
        <taxon>Eurotatoria</taxon>
        <taxon>Bdelloidea</taxon>
        <taxon>Philodinida</taxon>
        <taxon>Philodinidae</taxon>
        <taxon>Rotaria</taxon>
    </lineage>
</organism>
<comment type="caution">
    <text evidence="1">The sequence shown here is derived from an EMBL/GenBank/DDBJ whole genome shotgun (WGS) entry which is preliminary data.</text>
</comment>
<proteinExistence type="predicted"/>
<dbReference type="EMBL" id="CAJOBD010000211">
    <property type="protein sequence ID" value="CAF3614496.1"/>
    <property type="molecule type" value="Genomic_DNA"/>
</dbReference>
<evidence type="ECO:0000313" key="1">
    <source>
        <dbReference type="EMBL" id="CAF0975113.1"/>
    </source>
</evidence>
<gene>
    <name evidence="2" type="ORF">JBS370_LOCUS4466</name>
    <name evidence="1" type="ORF">ZHD862_LOCUS11209</name>
</gene>
<reference evidence="1" key="1">
    <citation type="submission" date="2021-02" db="EMBL/GenBank/DDBJ databases">
        <authorList>
            <person name="Nowell W R."/>
        </authorList>
    </citation>
    <scope>NUCLEOTIDE SEQUENCE</scope>
</reference>
<dbReference type="Proteomes" id="UP000663864">
    <property type="component" value="Unassembled WGS sequence"/>
</dbReference>
<dbReference type="AlphaFoldDB" id="A0A814EWX1"/>
<protein>
    <submittedName>
        <fullName evidence="1">Uncharacterized protein</fullName>
    </submittedName>
</protein>